<comment type="caution">
    <text evidence="3">The sequence shown here is derived from an EMBL/GenBank/DDBJ whole genome shotgun (WGS) entry which is preliminary data.</text>
</comment>
<feature type="domain" description="DDH" evidence="1">
    <location>
        <begin position="28"/>
        <end position="169"/>
    </location>
</feature>
<feature type="domain" description="DHHA1" evidence="2">
    <location>
        <begin position="256"/>
        <end position="324"/>
    </location>
</feature>
<dbReference type="Proteomes" id="UP000718793">
    <property type="component" value="Unassembled WGS sequence"/>
</dbReference>
<reference evidence="3" key="1">
    <citation type="submission" date="2021-06" db="EMBL/GenBank/DDBJ databases">
        <title>Novel Mycoplasma species detected in California sea lions (Zalophus californianus) from the USA.</title>
        <authorList>
            <person name="Volokhov D.V."/>
            <person name="Furtak V.A."/>
            <person name="Zagorodnyaya T.A."/>
        </authorList>
    </citation>
    <scope>NUCLEOTIDE SEQUENCE [LARGE SCALE GENOMIC DNA]</scope>
    <source>
        <strain evidence="3">CSL 5346</strain>
    </source>
</reference>
<dbReference type="InterPro" id="IPR001667">
    <property type="entry name" value="DDH_dom"/>
</dbReference>
<proteinExistence type="predicted"/>
<keyword evidence="4" id="KW-1185">Reference proteome</keyword>
<accession>A0ABS6DPA6</accession>
<dbReference type="PANTHER" id="PTHR47618">
    <property type="entry name" value="BIFUNCTIONAL OLIGORIBONUCLEASE AND PAP PHOSPHATASE NRNA"/>
    <property type="match status" value="1"/>
</dbReference>
<sequence length="334" mass="38487">MKLLNMQLTNKQLEIYKNIETKIKQFDNIIIFHHIRPDGDCLGSQFGLKHLILENFENKNVYTIGDSKGIYSFLDFDFDKLPEEKIPNSLAIIVDANFKERLECRKYLDNNYFDEVMRIDHHPNDDDLDASLVYVDPLSPAAAQIITEIAYALNWKVNAKAATYLFLGIYTDSVRLTTNLTNSHSLNLVANLWKDGAQKDLIFENLQKKSLKDIQIEAFIHLNMKINNKVVSFYFDLETQKKFGILDPLQANKPYTLANIDDNRIWVFFTQETNDQIRCEFRSNGPKVRNVAIKWGGGGHHRASGAQIYDANLIDEIIKDCEAEILNLADYDNL</sequence>
<organism evidence="3 4">
    <name type="scientific">Mycoplasma zalophi</name>
    <dbReference type="NCBI Taxonomy" id="191287"/>
    <lineage>
        <taxon>Bacteria</taxon>
        <taxon>Bacillati</taxon>
        <taxon>Mycoplasmatota</taxon>
        <taxon>Mollicutes</taxon>
        <taxon>Mycoplasmataceae</taxon>
        <taxon>Mycoplasma</taxon>
    </lineage>
</organism>
<dbReference type="InterPro" id="IPR003156">
    <property type="entry name" value="DHHA1_dom"/>
</dbReference>
<gene>
    <name evidence="3" type="ORF">KQ875_00865</name>
</gene>
<dbReference type="InterPro" id="IPR051319">
    <property type="entry name" value="Oligoribo/pAp-PDE_c-di-AMP_PDE"/>
</dbReference>
<evidence type="ECO:0000313" key="4">
    <source>
        <dbReference type="Proteomes" id="UP000718793"/>
    </source>
</evidence>
<name>A0ABS6DPA6_9MOLU</name>
<dbReference type="Pfam" id="PF01368">
    <property type="entry name" value="DHH"/>
    <property type="match status" value="1"/>
</dbReference>
<dbReference type="Pfam" id="PF02272">
    <property type="entry name" value="DHHA1"/>
    <property type="match status" value="1"/>
</dbReference>
<evidence type="ECO:0000313" key="3">
    <source>
        <dbReference type="EMBL" id="MBU4692149.1"/>
    </source>
</evidence>
<dbReference type="PANTHER" id="PTHR47618:SF1">
    <property type="entry name" value="BIFUNCTIONAL OLIGORIBONUCLEASE AND PAP PHOSPHATASE NRNA"/>
    <property type="match status" value="1"/>
</dbReference>
<dbReference type="RefSeq" id="WP_216488479.1">
    <property type="nucleotide sequence ID" value="NZ_JAHMHH010000001.1"/>
</dbReference>
<dbReference type="EMBL" id="JAHMHH010000001">
    <property type="protein sequence ID" value="MBU4692149.1"/>
    <property type="molecule type" value="Genomic_DNA"/>
</dbReference>
<evidence type="ECO:0000259" key="2">
    <source>
        <dbReference type="Pfam" id="PF02272"/>
    </source>
</evidence>
<evidence type="ECO:0000259" key="1">
    <source>
        <dbReference type="Pfam" id="PF01368"/>
    </source>
</evidence>
<protein>
    <submittedName>
        <fullName evidence="3">Bifunctional oligoribonuclease/PAP phosphatase NrnA</fullName>
    </submittedName>
</protein>